<reference evidence="2" key="1">
    <citation type="submission" date="2012-06" db="EMBL/GenBank/DDBJ databases">
        <title>Complete sequence of Desulfitobacterium dehalogenans ATCC 51507.</title>
        <authorList>
            <person name="Lucas S."/>
            <person name="Han J."/>
            <person name="Lapidus A."/>
            <person name="Cheng J.-F."/>
            <person name="Goodwin L."/>
            <person name="Pitluck S."/>
            <person name="Peters L."/>
            <person name="Ovchinnikova G."/>
            <person name="Teshima H."/>
            <person name="Detter J.C."/>
            <person name="Han C."/>
            <person name="Tapia R."/>
            <person name="Land M."/>
            <person name="Hauser L."/>
            <person name="Kyrpides N."/>
            <person name="Ivanova N."/>
            <person name="Pagani I."/>
            <person name="Kruse T."/>
            <person name="de Vos W.M."/>
            <person name="Smidt H."/>
            <person name="Woyke T."/>
        </authorList>
    </citation>
    <scope>NUCLEOTIDE SEQUENCE [LARGE SCALE GENOMIC DNA]</scope>
    <source>
        <strain evidence="2">ATCC 51507 / DSM 9161 / JW/IU-DC1</strain>
    </source>
</reference>
<reference evidence="1 2" key="2">
    <citation type="journal article" date="2015" name="J. Bacteriol.">
        <title>Genomic, proteomic, and biochemical analysis of the organohalide respiratory pathway in Desulfitobacterium dehalogenans.</title>
        <authorList>
            <person name="Kruse T."/>
            <person name="van de Pas B.A."/>
            <person name="Atteia A."/>
            <person name="Krab K."/>
            <person name="Hagen W.R."/>
            <person name="Goodwin L."/>
            <person name="Chain P."/>
            <person name="Boeren S."/>
            <person name="Maphosa F."/>
            <person name="Schraa G."/>
            <person name="de Vos W.M."/>
            <person name="van der Oost J."/>
            <person name="Smidt H."/>
            <person name="Stams A.J."/>
        </authorList>
    </citation>
    <scope>NUCLEOTIDE SEQUENCE [LARGE SCALE GENOMIC DNA]</scope>
    <source>
        <strain evidence="2">ATCC 51507 / DSM 9161 / JW/IU-DC1</strain>
    </source>
</reference>
<dbReference type="AlphaFoldDB" id="I4A9Y6"/>
<proteinExistence type="predicted"/>
<sequence>MTFPMKIGNGKGPRALEVKTWEESQYIFQFADSIIHLIGVLTPSDFMELFPISKEFKGHKWEFKDYFYTRDYIRTLDPDK</sequence>
<evidence type="ECO:0000313" key="1">
    <source>
        <dbReference type="EMBL" id="AFM00771.1"/>
    </source>
</evidence>
<keyword evidence="2" id="KW-1185">Reference proteome</keyword>
<name>I4A9Y6_DESDJ</name>
<gene>
    <name evidence="1" type="ordered locus">Desde_2436</name>
</gene>
<protein>
    <submittedName>
        <fullName evidence="1">Uncharacterized protein</fullName>
    </submittedName>
</protein>
<dbReference type="Proteomes" id="UP000006053">
    <property type="component" value="Chromosome"/>
</dbReference>
<accession>I4A9Y6</accession>
<dbReference type="EMBL" id="CP003348">
    <property type="protein sequence ID" value="AFM00771.1"/>
    <property type="molecule type" value="Genomic_DNA"/>
</dbReference>
<dbReference type="HOGENOM" id="CLU_2583994_0_0_9"/>
<organism evidence="1 2">
    <name type="scientific">Desulfitobacterium dehalogenans (strain ATCC 51507 / DSM 9161 / JW/IU-DC1)</name>
    <dbReference type="NCBI Taxonomy" id="756499"/>
    <lineage>
        <taxon>Bacteria</taxon>
        <taxon>Bacillati</taxon>
        <taxon>Bacillota</taxon>
        <taxon>Clostridia</taxon>
        <taxon>Eubacteriales</taxon>
        <taxon>Desulfitobacteriaceae</taxon>
        <taxon>Desulfitobacterium</taxon>
    </lineage>
</organism>
<dbReference type="KEGG" id="ddh:Desde_2436"/>
<dbReference type="STRING" id="756499.Desde_2436"/>
<evidence type="ECO:0000313" key="2">
    <source>
        <dbReference type="Proteomes" id="UP000006053"/>
    </source>
</evidence>